<evidence type="ECO:0000256" key="10">
    <source>
        <dbReference type="RuleBase" id="RU361115"/>
    </source>
</evidence>
<comment type="caution">
    <text evidence="11">The sequence shown here is derived from an EMBL/GenBank/DDBJ whole genome shotgun (WGS) entry which is preliminary data.</text>
</comment>
<gene>
    <name evidence="11" type="ORF">Fcan01_13338</name>
</gene>
<dbReference type="PANTHER" id="PTHR11157:SF17">
    <property type="entry name" value="ELONGATION OF VERY LONG CHAIN FATTY ACIDS PROTEIN 6"/>
    <property type="match status" value="1"/>
</dbReference>
<dbReference type="GO" id="GO:0009922">
    <property type="term" value="F:fatty acid elongase activity"/>
    <property type="evidence" value="ECO:0007669"/>
    <property type="project" value="UniProtKB-EC"/>
</dbReference>
<protein>
    <recommendedName>
        <fullName evidence="10">Elongation of very long chain fatty acids protein</fullName>
        <ecNumber evidence="10">2.3.1.199</ecNumber>
    </recommendedName>
    <alternativeName>
        <fullName evidence="10">Very-long-chain 3-oxoacyl-CoA synthase</fullName>
    </alternativeName>
</protein>
<evidence type="ECO:0000256" key="5">
    <source>
        <dbReference type="ARBA" id="ARBA00022832"/>
    </source>
</evidence>
<feature type="transmembrane region" description="Helical" evidence="10">
    <location>
        <begin position="231"/>
        <end position="253"/>
    </location>
</feature>
<dbReference type="PANTHER" id="PTHR11157">
    <property type="entry name" value="FATTY ACID ACYL TRANSFERASE-RELATED"/>
    <property type="match status" value="1"/>
</dbReference>
<keyword evidence="9 10" id="KW-0275">Fatty acid biosynthesis</keyword>
<feature type="transmembrane region" description="Helical" evidence="10">
    <location>
        <begin position="149"/>
        <end position="170"/>
    </location>
</feature>
<keyword evidence="3 10" id="KW-0808">Transferase</keyword>
<evidence type="ECO:0000256" key="7">
    <source>
        <dbReference type="ARBA" id="ARBA00023098"/>
    </source>
</evidence>
<evidence type="ECO:0000256" key="2">
    <source>
        <dbReference type="ARBA" id="ARBA00022516"/>
    </source>
</evidence>
<keyword evidence="6 10" id="KW-1133">Transmembrane helix</keyword>
<comment type="similarity">
    <text evidence="10">Belongs to the ELO family.</text>
</comment>
<evidence type="ECO:0000256" key="9">
    <source>
        <dbReference type="ARBA" id="ARBA00023160"/>
    </source>
</evidence>
<dbReference type="GO" id="GO:0034626">
    <property type="term" value="P:fatty acid elongation, polyunsaturated fatty acid"/>
    <property type="evidence" value="ECO:0007669"/>
    <property type="project" value="TreeGrafter"/>
</dbReference>
<keyword evidence="12" id="KW-1185">Reference proteome</keyword>
<dbReference type="GO" id="GO:0042761">
    <property type="term" value="P:very long-chain fatty acid biosynthetic process"/>
    <property type="evidence" value="ECO:0007669"/>
    <property type="project" value="TreeGrafter"/>
</dbReference>
<keyword evidence="4 10" id="KW-0812">Transmembrane</keyword>
<organism evidence="11 12">
    <name type="scientific">Folsomia candida</name>
    <name type="common">Springtail</name>
    <dbReference type="NCBI Taxonomy" id="158441"/>
    <lineage>
        <taxon>Eukaryota</taxon>
        <taxon>Metazoa</taxon>
        <taxon>Ecdysozoa</taxon>
        <taxon>Arthropoda</taxon>
        <taxon>Hexapoda</taxon>
        <taxon>Collembola</taxon>
        <taxon>Entomobryomorpha</taxon>
        <taxon>Isotomoidea</taxon>
        <taxon>Isotomidae</taxon>
        <taxon>Proisotominae</taxon>
        <taxon>Folsomia</taxon>
    </lineage>
</organism>
<dbReference type="InterPro" id="IPR002076">
    <property type="entry name" value="ELO_fam"/>
</dbReference>
<evidence type="ECO:0000313" key="11">
    <source>
        <dbReference type="EMBL" id="OXA51547.1"/>
    </source>
</evidence>
<dbReference type="OrthoDB" id="10259681at2759"/>
<accession>A0A226E3K3</accession>
<evidence type="ECO:0000256" key="3">
    <source>
        <dbReference type="ARBA" id="ARBA00022679"/>
    </source>
</evidence>
<dbReference type="EC" id="2.3.1.199" evidence="10"/>
<sequence>MDPYNSMFNFSSQVENKTSPFLPVMRINSDGFIDYSEFALDNPPKYEPFEFERVDWKRWVMWTHRHWDVPIYAGVIYIAVIFGIQAVMKNRHGLELKRELFLWNAALGIFSMLGFIRMMPEFLGVLTSHPNGFYRSVCIWQGGNMPTAFWGLLFTWSKFVELGDTVFIVLRKRPLQLLQWYHHLATLSVCWLTLPYVEPISRYYCVMNYGVHSLMYPYFALRALDVKIPRWFANIITTLQLGQMVIGLGVNTYSGLKFHLGGSESCFRHPASVKMFFVVYGSFAVLFGELFWKLVIKSKREQSRRSHNILDNLTSRKMD</sequence>
<dbReference type="GO" id="GO:0019367">
    <property type="term" value="P:fatty acid elongation, saturated fatty acid"/>
    <property type="evidence" value="ECO:0007669"/>
    <property type="project" value="TreeGrafter"/>
</dbReference>
<evidence type="ECO:0000256" key="4">
    <source>
        <dbReference type="ARBA" id="ARBA00022692"/>
    </source>
</evidence>
<dbReference type="GO" id="GO:0034625">
    <property type="term" value="P:fatty acid elongation, monounsaturated fatty acid"/>
    <property type="evidence" value="ECO:0007669"/>
    <property type="project" value="TreeGrafter"/>
</dbReference>
<evidence type="ECO:0000256" key="1">
    <source>
        <dbReference type="ARBA" id="ARBA00004141"/>
    </source>
</evidence>
<keyword evidence="5 10" id="KW-0276">Fatty acid metabolism</keyword>
<evidence type="ECO:0000313" key="12">
    <source>
        <dbReference type="Proteomes" id="UP000198287"/>
    </source>
</evidence>
<keyword evidence="2 10" id="KW-0444">Lipid biosynthesis</keyword>
<evidence type="ECO:0000256" key="8">
    <source>
        <dbReference type="ARBA" id="ARBA00023136"/>
    </source>
</evidence>
<feature type="transmembrane region" description="Helical" evidence="10">
    <location>
        <begin position="100"/>
        <end position="119"/>
    </location>
</feature>
<dbReference type="OMA" id="WFANIIT"/>
<dbReference type="Pfam" id="PF01151">
    <property type="entry name" value="ELO"/>
    <property type="match status" value="1"/>
</dbReference>
<reference evidence="11 12" key="1">
    <citation type="submission" date="2015-12" db="EMBL/GenBank/DDBJ databases">
        <title>The genome of Folsomia candida.</title>
        <authorList>
            <person name="Faddeeva A."/>
            <person name="Derks M.F."/>
            <person name="Anvar Y."/>
            <person name="Smit S."/>
            <person name="Van Straalen N."/>
            <person name="Roelofs D."/>
        </authorList>
    </citation>
    <scope>NUCLEOTIDE SEQUENCE [LARGE SCALE GENOMIC DNA]</scope>
    <source>
        <strain evidence="11 12">VU population</strain>
        <tissue evidence="11">Whole body</tissue>
    </source>
</reference>
<comment type="subcellular location">
    <subcellularLocation>
        <location evidence="1">Membrane</location>
        <topology evidence="1">Multi-pass membrane protein</topology>
    </subcellularLocation>
</comment>
<feature type="transmembrane region" description="Helical" evidence="10">
    <location>
        <begin position="273"/>
        <end position="296"/>
    </location>
</feature>
<keyword evidence="8 10" id="KW-0472">Membrane</keyword>
<dbReference type="AlphaFoldDB" id="A0A226E3K3"/>
<feature type="transmembrane region" description="Helical" evidence="10">
    <location>
        <begin position="69"/>
        <end position="88"/>
    </location>
</feature>
<keyword evidence="7 10" id="KW-0443">Lipid metabolism</keyword>
<proteinExistence type="inferred from homology"/>
<comment type="catalytic activity">
    <reaction evidence="10">
        <text>a very-long-chain acyl-CoA + malonyl-CoA + H(+) = a very-long-chain 3-oxoacyl-CoA + CO2 + CoA</text>
        <dbReference type="Rhea" id="RHEA:32727"/>
        <dbReference type="ChEBI" id="CHEBI:15378"/>
        <dbReference type="ChEBI" id="CHEBI:16526"/>
        <dbReference type="ChEBI" id="CHEBI:57287"/>
        <dbReference type="ChEBI" id="CHEBI:57384"/>
        <dbReference type="ChEBI" id="CHEBI:90725"/>
        <dbReference type="ChEBI" id="CHEBI:90736"/>
        <dbReference type="EC" id="2.3.1.199"/>
    </reaction>
</comment>
<name>A0A226E3K3_FOLCA</name>
<dbReference type="GO" id="GO:0030148">
    <property type="term" value="P:sphingolipid biosynthetic process"/>
    <property type="evidence" value="ECO:0007669"/>
    <property type="project" value="TreeGrafter"/>
</dbReference>
<evidence type="ECO:0000256" key="6">
    <source>
        <dbReference type="ARBA" id="ARBA00022989"/>
    </source>
</evidence>
<dbReference type="GO" id="GO:0005789">
    <property type="term" value="C:endoplasmic reticulum membrane"/>
    <property type="evidence" value="ECO:0007669"/>
    <property type="project" value="TreeGrafter"/>
</dbReference>
<dbReference type="Proteomes" id="UP000198287">
    <property type="component" value="Unassembled WGS sequence"/>
</dbReference>
<dbReference type="EMBL" id="LNIX01000007">
    <property type="protein sequence ID" value="OXA51547.1"/>
    <property type="molecule type" value="Genomic_DNA"/>
</dbReference>